<dbReference type="InterPro" id="IPR027417">
    <property type="entry name" value="P-loop_NTPase"/>
</dbReference>
<proteinExistence type="inferred from homology"/>
<dbReference type="InterPro" id="IPR025662">
    <property type="entry name" value="Sigma_54_int_dom_ATP-bd_1"/>
</dbReference>
<dbReference type="Proteomes" id="UP000752171">
    <property type="component" value="Unassembled WGS sequence"/>
</dbReference>
<comment type="similarity">
    <text evidence="1">Belongs to the TRAFAC class TrmE-Era-EngA-EngB-Septin-like GTPase superfamily. AIG1/Toc34/Toc159-like paraseptin GTPase family. IAN subfamily.</text>
</comment>
<evidence type="ECO:0000259" key="4">
    <source>
        <dbReference type="SMART" id="SM00382"/>
    </source>
</evidence>
<feature type="domain" description="AAA+ ATPase" evidence="4">
    <location>
        <begin position="43"/>
        <end position="180"/>
    </location>
</feature>
<protein>
    <recommendedName>
        <fullName evidence="4">AAA+ ATPase domain-containing protein</fullName>
    </recommendedName>
</protein>
<organism evidence="5 6">
    <name type="scientific">Astyanax mexicanus</name>
    <name type="common">Blind cave fish</name>
    <name type="synonym">Astyanax fasciatus mexicanus</name>
    <dbReference type="NCBI Taxonomy" id="7994"/>
    <lineage>
        <taxon>Eukaryota</taxon>
        <taxon>Metazoa</taxon>
        <taxon>Chordata</taxon>
        <taxon>Craniata</taxon>
        <taxon>Vertebrata</taxon>
        <taxon>Euteleostomi</taxon>
        <taxon>Actinopterygii</taxon>
        <taxon>Neopterygii</taxon>
        <taxon>Teleostei</taxon>
        <taxon>Ostariophysi</taxon>
        <taxon>Characiformes</taxon>
        <taxon>Characoidei</taxon>
        <taxon>Acestrorhamphidae</taxon>
        <taxon>Acestrorhamphinae</taxon>
        <taxon>Astyanax</taxon>
    </lineage>
</organism>
<dbReference type="GO" id="GO:0005525">
    <property type="term" value="F:GTP binding"/>
    <property type="evidence" value="ECO:0007669"/>
    <property type="project" value="InterPro"/>
</dbReference>
<feature type="domain" description="AAA+ ATPase" evidence="4">
    <location>
        <begin position="446"/>
        <end position="583"/>
    </location>
</feature>
<dbReference type="Gene3D" id="3.40.50.300">
    <property type="entry name" value="P-loop containing nucleotide triphosphate hydrolases"/>
    <property type="match status" value="2"/>
</dbReference>
<dbReference type="PROSITE" id="PS00675">
    <property type="entry name" value="SIGMA54_INTERACT_1"/>
    <property type="match status" value="2"/>
</dbReference>
<sequence>IKKSIALTSVPPVTYRLHTTRSNLDESGKIRKWTFGQKRSNMQNKTILLVGETGTGKTTLINTMVNYYLGVKFEDNVWFEVAEEEKRDQTESQTSEITVYEIFSEQKSFSLSIIDTPGYGDTRGIDKDMEVPQNLHKLFQHETGVKDLDAVCLVLKASQNRISEIQRYIFEGVLSLFGKDIGENIVLLITYSDGATPENVLKSVEKEKIPCCHDDENEPVHFMFNNRQSEKHTAKNKRAVKIGWEIGEESLEEFFIFLQSKEKRSLTLTVNVLQERIQLEACVQSLKEHIEFIEATQRELAGVPIALKKNKEQIEKDGNHSFTITTIALKPDSAFTLRHLEFLIPRVEEAGEAEWAQKLKNLQEAAAKESTKTVGFINSMMNLFIFDFYFCRLGDASLALYDFIKKSVVRDSGPPAVRQLHTTRSNLDKDGKIRKWTFGQKHPNMQNKTILMVGETGTGKTTLINTMVNYYLGVKFEDLVWFEIAEEEKRDQTESQTSEITVYEIFSEQKPFSLSIIDTPGYGDTRGIDKDMEIPQNLHKLFQQDDGVKDLDAVCLVLKASQNRISEIQRYIFEGVLSLFGKDIEENIVLLITHSDGATPENVLKAVEKEKIPCCHDDENEPVHFMFNNRQSRKHTAKTKRAVKMAWEMGEESLEEFFEFLKSRERKSLTMTVNVLKERIQLEACVQSLKEHTEFIEAKQRELIKVKLNKDQMSLLSRLKELLAEKEKERNSSVKEAYEAIIKLSEIALKTDSAFTLQHLDFLIPRVEEAGEAEWAQKLKELQKAAAKKSSTVWYLNSIMKNLFNKVRL</sequence>
<dbReference type="PANTHER" id="PTHR32046:SF11">
    <property type="entry name" value="IMMUNE-ASSOCIATED NUCLEOTIDE-BINDING PROTEIN 10-LIKE"/>
    <property type="match status" value="1"/>
</dbReference>
<dbReference type="PANTHER" id="PTHR32046">
    <property type="entry name" value="G DOMAIN-CONTAINING PROTEIN"/>
    <property type="match status" value="1"/>
</dbReference>
<evidence type="ECO:0000256" key="3">
    <source>
        <dbReference type="SAM" id="Coils"/>
    </source>
</evidence>
<evidence type="ECO:0000256" key="1">
    <source>
        <dbReference type="ARBA" id="ARBA00008535"/>
    </source>
</evidence>
<dbReference type="SMART" id="SM00382">
    <property type="entry name" value="AAA"/>
    <property type="match status" value="2"/>
</dbReference>
<keyword evidence="3" id="KW-0175">Coiled coil</keyword>
<comment type="caution">
    <text evidence="5">The sequence shown here is derived from an EMBL/GenBank/DDBJ whole genome shotgun (WGS) entry which is preliminary data.</text>
</comment>
<dbReference type="SUPFAM" id="SSF52540">
    <property type="entry name" value="P-loop containing nucleoside triphosphate hydrolases"/>
    <property type="match status" value="2"/>
</dbReference>
<feature type="coiled-coil region" evidence="3">
    <location>
        <begin position="709"/>
        <end position="736"/>
    </location>
</feature>
<accession>A0A8T2KRV2</accession>
<dbReference type="AlphaFoldDB" id="A0A8T2KRV2"/>
<feature type="non-terminal residue" evidence="5">
    <location>
        <position position="1"/>
    </location>
</feature>
<dbReference type="InterPro" id="IPR003593">
    <property type="entry name" value="AAA+_ATPase"/>
</dbReference>
<evidence type="ECO:0000256" key="2">
    <source>
        <dbReference type="ARBA" id="ARBA00022741"/>
    </source>
</evidence>
<name>A0A8T2KRV2_ASTMX</name>
<dbReference type="Pfam" id="PF04548">
    <property type="entry name" value="AIG1"/>
    <property type="match status" value="2"/>
</dbReference>
<evidence type="ECO:0000313" key="5">
    <source>
        <dbReference type="EMBL" id="KAG9259756.1"/>
    </source>
</evidence>
<keyword evidence="2" id="KW-0547">Nucleotide-binding</keyword>
<evidence type="ECO:0000313" key="6">
    <source>
        <dbReference type="Proteomes" id="UP000752171"/>
    </source>
</evidence>
<dbReference type="EMBL" id="JAICCE010000025">
    <property type="protein sequence ID" value="KAG9259756.1"/>
    <property type="molecule type" value="Genomic_DNA"/>
</dbReference>
<gene>
    <name evidence="5" type="ORF">AMEX_G27294</name>
</gene>
<dbReference type="InterPro" id="IPR006703">
    <property type="entry name" value="G_AIG1"/>
</dbReference>
<reference evidence="5 6" key="1">
    <citation type="submission" date="2021-07" db="EMBL/GenBank/DDBJ databases">
        <authorList>
            <person name="Imarazene B."/>
            <person name="Zahm M."/>
            <person name="Klopp C."/>
            <person name="Cabau C."/>
            <person name="Beille S."/>
            <person name="Jouanno E."/>
            <person name="Castinel A."/>
            <person name="Lluch J."/>
            <person name="Gil L."/>
            <person name="Kuchtly C."/>
            <person name="Lopez Roques C."/>
            <person name="Donnadieu C."/>
            <person name="Parrinello H."/>
            <person name="Journot L."/>
            <person name="Du K."/>
            <person name="Schartl M."/>
            <person name="Retaux S."/>
            <person name="Guiguen Y."/>
        </authorList>
    </citation>
    <scope>NUCLEOTIDE SEQUENCE [LARGE SCALE GENOMIC DNA]</scope>
    <source>
        <strain evidence="5">Pach_M1</strain>
        <tissue evidence="5">Testis</tissue>
    </source>
</reference>